<comment type="caution">
    <text evidence="1">The sequence shown here is derived from an EMBL/GenBank/DDBJ whole genome shotgun (WGS) entry which is preliminary data.</text>
</comment>
<gene>
    <name evidence="1" type="ORF">RU96_GL000412</name>
</gene>
<protein>
    <recommendedName>
        <fullName evidence="3">3-dehydroquinate synthase domain-containing protein</fullName>
    </recommendedName>
</protein>
<dbReference type="OrthoDB" id="2191538at2"/>
<dbReference type="SUPFAM" id="SSF56796">
    <property type="entry name" value="Dehydroquinate synthase-like"/>
    <property type="match status" value="1"/>
</dbReference>
<organism evidence="1 2">
    <name type="scientific">Enterococcus canintestini</name>
    <dbReference type="NCBI Taxonomy" id="317010"/>
    <lineage>
        <taxon>Bacteria</taxon>
        <taxon>Bacillati</taxon>
        <taxon>Bacillota</taxon>
        <taxon>Bacilli</taxon>
        <taxon>Lactobacillales</taxon>
        <taxon>Enterococcaceae</taxon>
        <taxon>Enterococcus</taxon>
    </lineage>
</organism>
<evidence type="ECO:0008006" key="3">
    <source>
        <dbReference type="Google" id="ProtNLM"/>
    </source>
</evidence>
<dbReference type="Proteomes" id="UP000182835">
    <property type="component" value="Unassembled WGS sequence"/>
</dbReference>
<name>A0A1L8R5K8_9ENTE</name>
<accession>A0A1L8R5K8</accession>
<evidence type="ECO:0000313" key="1">
    <source>
        <dbReference type="EMBL" id="OJG15012.1"/>
    </source>
</evidence>
<sequence>MKKSYQKNHFTTAIFYGETLNKSIHFKSNSIQHVIIITNQKYYDRSFEKINQLFKGIDEIDWYVCRNQTYCNNVEELMSLLQFLERFPKNRHYLFCAYGNEGVMQLTGFVAQTTVLKSQYWCLPVSVRSLAKALLVEQAIMKQNNQVLLQVSNLPQAIYFDQTLTEAQRDGKLVDLLVFIRAGLICDYQFLQNLYVNFSTQQKVYRRSFSALITELIDYYARSTEIETFGQLFESAFYQTENGHLLSSNMKRLFGIIFHLFWSDAIHELHFNLKNFLIWFNHLGYPIFLPEQISLADYQLQVLAQAQKQEAITVLEEIGKTGYNQEITVQTLQQAMTKYQDILKEISES</sequence>
<dbReference type="RefSeq" id="WP_071864955.1">
    <property type="nucleotide sequence ID" value="NZ_JBHLVQ010000012.1"/>
</dbReference>
<dbReference type="AlphaFoldDB" id="A0A1L8R5K8"/>
<proteinExistence type="predicted"/>
<reference evidence="1 2" key="1">
    <citation type="submission" date="2014-12" db="EMBL/GenBank/DDBJ databases">
        <title>Draft genome sequences of 29 type strains of Enterococci.</title>
        <authorList>
            <person name="Zhong Z."/>
            <person name="Sun Z."/>
            <person name="Liu W."/>
            <person name="Zhang W."/>
            <person name="Zhang H."/>
        </authorList>
    </citation>
    <scope>NUCLEOTIDE SEQUENCE [LARGE SCALE GENOMIC DNA]</scope>
    <source>
        <strain evidence="1 2">DSM 21207</strain>
    </source>
</reference>
<dbReference type="EMBL" id="JXKG01000011">
    <property type="protein sequence ID" value="OJG15012.1"/>
    <property type="molecule type" value="Genomic_DNA"/>
</dbReference>
<dbReference type="STRING" id="317010.RU96_GL000412"/>
<evidence type="ECO:0000313" key="2">
    <source>
        <dbReference type="Proteomes" id="UP000182835"/>
    </source>
</evidence>
<dbReference type="Gene3D" id="3.40.50.1970">
    <property type="match status" value="1"/>
</dbReference>